<dbReference type="RefSeq" id="WP_066405496.1">
    <property type="nucleotide sequence ID" value="NZ_CP011390.1"/>
</dbReference>
<evidence type="ECO:0000259" key="1">
    <source>
        <dbReference type="PROSITE" id="PS51186"/>
    </source>
</evidence>
<dbReference type="SUPFAM" id="SSF55729">
    <property type="entry name" value="Acyl-CoA N-acyltransferases (Nat)"/>
    <property type="match status" value="1"/>
</dbReference>
<evidence type="ECO:0000313" key="2">
    <source>
        <dbReference type="EMBL" id="ANE51451.1"/>
    </source>
</evidence>
<gene>
    <name evidence="2" type="ORF">SY85_13995</name>
</gene>
<dbReference type="Pfam" id="PF13302">
    <property type="entry name" value="Acetyltransf_3"/>
    <property type="match status" value="1"/>
</dbReference>
<evidence type="ECO:0000313" key="3">
    <source>
        <dbReference type="Proteomes" id="UP000077177"/>
    </source>
</evidence>
<feature type="domain" description="N-acetyltransferase" evidence="1">
    <location>
        <begin position="2"/>
        <end position="157"/>
    </location>
</feature>
<dbReference type="Proteomes" id="UP000077177">
    <property type="component" value="Chromosome"/>
</dbReference>
<dbReference type="Gene3D" id="3.40.630.30">
    <property type="match status" value="1"/>
</dbReference>
<dbReference type="EMBL" id="CP011390">
    <property type="protein sequence ID" value="ANE51451.1"/>
    <property type="molecule type" value="Genomic_DNA"/>
</dbReference>
<organism evidence="2 3">
    <name type="scientific">Flavisolibacter tropicus</name>
    <dbReference type="NCBI Taxonomy" id="1492898"/>
    <lineage>
        <taxon>Bacteria</taxon>
        <taxon>Pseudomonadati</taxon>
        <taxon>Bacteroidota</taxon>
        <taxon>Chitinophagia</taxon>
        <taxon>Chitinophagales</taxon>
        <taxon>Chitinophagaceae</taxon>
        <taxon>Flavisolibacter</taxon>
    </lineage>
</organism>
<dbReference type="KEGG" id="fla:SY85_13995"/>
<dbReference type="PANTHER" id="PTHR43415:SF5">
    <property type="entry name" value="ACETYLTRANSFERASE"/>
    <property type="match status" value="1"/>
</dbReference>
<dbReference type="CDD" id="cd04301">
    <property type="entry name" value="NAT_SF"/>
    <property type="match status" value="1"/>
</dbReference>
<dbReference type="GO" id="GO:0016747">
    <property type="term" value="F:acyltransferase activity, transferring groups other than amino-acyl groups"/>
    <property type="evidence" value="ECO:0007669"/>
    <property type="project" value="InterPro"/>
</dbReference>
<dbReference type="PROSITE" id="PS51186">
    <property type="entry name" value="GNAT"/>
    <property type="match status" value="1"/>
</dbReference>
<reference evidence="2 3" key="2">
    <citation type="journal article" date="2016" name="Int. J. Syst. Evol. Microbiol.">
        <title>Flavisolibacter tropicus sp. nov., isolated from tropical soil.</title>
        <authorList>
            <person name="Lee J.J."/>
            <person name="Kang M.S."/>
            <person name="Kim G.S."/>
            <person name="Lee C.S."/>
            <person name="Lim S."/>
            <person name="Lee J."/>
            <person name="Roh S.H."/>
            <person name="Kang H."/>
            <person name="Ha J.M."/>
            <person name="Bae S."/>
            <person name="Jung H.Y."/>
            <person name="Kim M.K."/>
        </authorList>
    </citation>
    <scope>NUCLEOTIDE SEQUENCE [LARGE SCALE GENOMIC DNA]</scope>
    <source>
        <strain evidence="2 3">LCS9</strain>
    </source>
</reference>
<name>A0A172TWG3_9BACT</name>
<dbReference type="STRING" id="1492898.SY85_13995"/>
<dbReference type="PANTHER" id="PTHR43415">
    <property type="entry name" value="SPERMIDINE N(1)-ACETYLTRANSFERASE"/>
    <property type="match status" value="1"/>
</dbReference>
<sequence>MIRLEKFDYNDYELLISWVDSAETLMQFAGPAFSFPLTREQLDESFGNKNRMAFKVVDAGNVTIGHAEVYVTSQSTYLGRIVIGAPQLRGKGIGLQIVSLLLTYCFEVLQQTDVALNVFDWNTSAIKCYEKAGFQINPDKKAERKVNGQTWIALNMTISKQTWMLLQ</sequence>
<dbReference type="InterPro" id="IPR000182">
    <property type="entry name" value="GNAT_dom"/>
</dbReference>
<reference evidence="3" key="1">
    <citation type="submission" date="2015-01" db="EMBL/GenBank/DDBJ databases">
        <title>Flavisolibacter sp./LCS9/ whole genome sequencing.</title>
        <authorList>
            <person name="Kim M.K."/>
            <person name="Srinivasan S."/>
            <person name="Lee J.-J."/>
        </authorList>
    </citation>
    <scope>NUCLEOTIDE SEQUENCE [LARGE SCALE GENOMIC DNA]</scope>
    <source>
        <strain evidence="3">LCS9</strain>
    </source>
</reference>
<proteinExistence type="predicted"/>
<keyword evidence="3" id="KW-1185">Reference proteome</keyword>
<protein>
    <recommendedName>
        <fullName evidence="1">N-acetyltransferase domain-containing protein</fullName>
    </recommendedName>
</protein>
<dbReference type="OrthoDB" id="9811523at2"/>
<accession>A0A172TWG3</accession>
<dbReference type="InterPro" id="IPR016181">
    <property type="entry name" value="Acyl_CoA_acyltransferase"/>
</dbReference>
<dbReference type="AlphaFoldDB" id="A0A172TWG3"/>